<gene>
    <name evidence="1" type="ORF">J2793_007417</name>
</gene>
<organism evidence="1 2">
    <name type="scientific">Paraburkholderia caledonica</name>
    <dbReference type="NCBI Taxonomy" id="134536"/>
    <lineage>
        <taxon>Bacteria</taxon>
        <taxon>Pseudomonadati</taxon>
        <taxon>Pseudomonadota</taxon>
        <taxon>Betaproteobacteria</taxon>
        <taxon>Burkholderiales</taxon>
        <taxon>Burkholderiaceae</taxon>
        <taxon>Paraburkholderia</taxon>
    </lineage>
</organism>
<name>A0AB73IRG4_9BURK</name>
<comment type="caution">
    <text evidence="1">The sequence shown here is derived from an EMBL/GenBank/DDBJ whole genome shotgun (WGS) entry which is preliminary data.</text>
</comment>
<sequence length="91" mass="9788">MNCKPGDLAIVIKSLKGRGVGAIVEVVKAHGDWGGLGFCWVVNSPRPMMTARPDGTNKRLSTLHLAPDDWLRPVSGLPVNDEVTDDIKEPA</sequence>
<dbReference type="Proteomes" id="UP001229486">
    <property type="component" value="Unassembled WGS sequence"/>
</dbReference>
<accession>A0AB73IRG4</accession>
<dbReference type="RefSeq" id="WP_392396441.1">
    <property type="nucleotide sequence ID" value="NZ_JAURTK010000041.1"/>
</dbReference>
<evidence type="ECO:0000313" key="2">
    <source>
        <dbReference type="Proteomes" id="UP001229486"/>
    </source>
</evidence>
<dbReference type="AlphaFoldDB" id="A0AB73IRG4"/>
<dbReference type="EMBL" id="JAURTK010000041">
    <property type="protein sequence ID" value="MDP9651942.1"/>
    <property type="molecule type" value="Genomic_DNA"/>
</dbReference>
<reference evidence="1" key="1">
    <citation type="submission" date="2023-07" db="EMBL/GenBank/DDBJ databases">
        <title>Sorghum-associated microbial communities from plants grown in Nebraska, USA.</title>
        <authorList>
            <person name="Schachtman D."/>
        </authorList>
    </citation>
    <scope>NUCLEOTIDE SEQUENCE</scope>
    <source>
        <strain evidence="1">DS1061</strain>
    </source>
</reference>
<protein>
    <submittedName>
        <fullName evidence="1">Uncharacterized protein</fullName>
    </submittedName>
</protein>
<evidence type="ECO:0000313" key="1">
    <source>
        <dbReference type="EMBL" id="MDP9651942.1"/>
    </source>
</evidence>
<proteinExistence type="predicted"/>